<dbReference type="SMART" id="SM00422">
    <property type="entry name" value="HTH_MERR"/>
    <property type="match status" value="1"/>
</dbReference>
<evidence type="ECO:0000256" key="1">
    <source>
        <dbReference type="ARBA" id="ARBA00004496"/>
    </source>
</evidence>
<dbReference type="PANTHER" id="PTHR30478:SF0">
    <property type="entry name" value="BETA SLIDING CLAMP"/>
    <property type="match status" value="1"/>
</dbReference>
<feature type="domain" description="HTH merR-type" evidence="9">
    <location>
        <begin position="12"/>
        <end position="82"/>
    </location>
</feature>
<keyword evidence="6" id="KW-0235">DNA replication</keyword>
<sequence>MDETDEPMNDALMSIGAFARRVGLAPSALRFYDDCDVLRPAYVDDATGYRYYAADQEPRAVLVRRLRAAGIPLTDAPAVLDGTREEARAVLEGHARRARETAASARSAIEEILRDLPGGARRASVRLGGAELASAVRQVAPAVASAPVREEFPVLGCVLIELGHQETRLVATDRYRLAVRALRHRSPEAAEDVAGAPGRVLVDAEALKEAASWALRMPDIRIEADQQGVRLHGDTAVRDLPAVDGTFPDYRMILDNLPAARHRIIADRTALREAITAGGHAGPLILDTGEQQLTVTVTVATPGSVTATPPAICTGPPVRIAFDPYVLLPALDAGVGPDVLLEIASPSQPVIVRSADQGSFTTLVMPVPGASADA</sequence>
<dbReference type="Gene3D" id="3.10.150.10">
    <property type="entry name" value="DNA Polymerase III, subunit A, domain 2"/>
    <property type="match status" value="2"/>
</dbReference>
<dbReference type="GO" id="GO:0006355">
    <property type="term" value="P:regulation of DNA-templated transcription"/>
    <property type="evidence" value="ECO:0007669"/>
    <property type="project" value="InterPro"/>
</dbReference>
<dbReference type="InterPro" id="IPR022637">
    <property type="entry name" value="DNA_polIII_beta_cen"/>
</dbReference>
<organism evidence="10 11">
    <name type="scientific">Streptosporangium nondiastaticum</name>
    <dbReference type="NCBI Taxonomy" id="35764"/>
    <lineage>
        <taxon>Bacteria</taxon>
        <taxon>Bacillati</taxon>
        <taxon>Actinomycetota</taxon>
        <taxon>Actinomycetes</taxon>
        <taxon>Streptosporangiales</taxon>
        <taxon>Streptosporangiaceae</taxon>
        <taxon>Streptosporangium</taxon>
    </lineage>
</organism>
<dbReference type="GO" id="GO:0006271">
    <property type="term" value="P:DNA strand elongation involved in DNA replication"/>
    <property type="evidence" value="ECO:0007669"/>
    <property type="project" value="TreeGrafter"/>
</dbReference>
<dbReference type="RefSeq" id="WP_106679415.1">
    <property type="nucleotide sequence ID" value="NZ_PXWG01000075.1"/>
</dbReference>
<name>A0A9X7JMX5_9ACTN</name>
<dbReference type="GO" id="GO:0008408">
    <property type="term" value="F:3'-5' exonuclease activity"/>
    <property type="evidence" value="ECO:0007669"/>
    <property type="project" value="InterPro"/>
</dbReference>
<dbReference type="GO" id="GO:0003677">
    <property type="term" value="F:DNA binding"/>
    <property type="evidence" value="ECO:0007669"/>
    <property type="project" value="UniProtKB-KW"/>
</dbReference>
<evidence type="ECO:0000256" key="8">
    <source>
        <dbReference type="ARBA" id="ARBA00023125"/>
    </source>
</evidence>
<evidence type="ECO:0000256" key="4">
    <source>
        <dbReference type="ARBA" id="ARBA00022679"/>
    </source>
</evidence>
<keyword evidence="7" id="KW-0239">DNA-directed DNA polymerase</keyword>
<dbReference type="PROSITE" id="PS50937">
    <property type="entry name" value="HTH_MERR_2"/>
    <property type="match status" value="1"/>
</dbReference>
<dbReference type="AlphaFoldDB" id="A0A9X7JMX5"/>
<dbReference type="PANTHER" id="PTHR30478">
    <property type="entry name" value="DNA POLYMERASE III SUBUNIT BETA"/>
    <property type="match status" value="1"/>
</dbReference>
<protein>
    <submittedName>
        <fullName evidence="10">Transcriptional regulator</fullName>
    </submittedName>
</protein>
<keyword evidence="3" id="KW-0963">Cytoplasm</keyword>
<comment type="similarity">
    <text evidence="2">Belongs to the beta sliding clamp family.</text>
</comment>
<evidence type="ECO:0000256" key="2">
    <source>
        <dbReference type="ARBA" id="ARBA00010752"/>
    </source>
</evidence>
<dbReference type="CDD" id="cd00140">
    <property type="entry name" value="beta_clamp"/>
    <property type="match status" value="1"/>
</dbReference>
<dbReference type="Gene3D" id="1.10.1660.10">
    <property type="match status" value="1"/>
</dbReference>
<evidence type="ECO:0000256" key="6">
    <source>
        <dbReference type="ARBA" id="ARBA00022705"/>
    </source>
</evidence>
<dbReference type="SMART" id="SM00480">
    <property type="entry name" value="POL3Bc"/>
    <property type="match status" value="1"/>
</dbReference>
<evidence type="ECO:0000313" key="10">
    <source>
        <dbReference type="EMBL" id="PSJ26386.1"/>
    </source>
</evidence>
<dbReference type="InterPro" id="IPR000551">
    <property type="entry name" value="MerR-type_HTH_dom"/>
</dbReference>
<evidence type="ECO:0000256" key="7">
    <source>
        <dbReference type="ARBA" id="ARBA00022932"/>
    </source>
</evidence>
<dbReference type="Proteomes" id="UP000242427">
    <property type="component" value="Unassembled WGS sequence"/>
</dbReference>
<evidence type="ECO:0000256" key="3">
    <source>
        <dbReference type="ARBA" id="ARBA00022490"/>
    </source>
</evidence>
<keyword evidence="8" id="KW-0238">DNA-binding</keyword>
<dbReference type="OrthoDB" id="7849865at2"/>
<dbReference type="GO" id="GO:0009360">
    <property type="term" value="C:DNA polymerase III complex"/>
    <property type="evidence" value="ECO:0007669"/>
    <property type="project" value="InterPro"/>
</dbReference>
<dbReference type="InterPro" id="IPR001001">
    <property type="entry name" value="DNA_polIII_beta"/>
</dbReference>
<accession>A0A9X7JMX5</accession>
<dbReference type="SUPFAM" id="SSF55979">
    <property type="entry name" value="DNA clamp"/>
    <property type="match status" value="2"/>
</dbReference>
<dbReference type="PROSITE" id="PS00552">
    <property type="entry name" value="HTH_MERR_1"/>
    <property type="match status" value="1"/>
</dbReference>
<dbReference type="InterPro" id="IPR046938">
    <property type="entry name" value="DNA_clamp_sf"/>
</dbReference>
<proteinExistence type="inferred from homology"/>
<keyword evidence="5" id="KW-0548">Nucleotidyltransferase</keyword>
<comment type="caution">
    <text evidence="10">The sequence shown here is derived from an EMBL/GenBank/DDBJ whole genome shotgun (WGS) entry which is preliminary data.</text>
</comment>
<dbReference type="Pfam" id="PF13411">
    <property type="entry name" value="MerR_1"/>
    <property type="match status" value="1"/>
</dbReference>
<evidence type="ECO:0000259" key="9">
    <source>
        <dbReference type="PROSITE" id="PS50937"/>
    </source>
</evidence>
<dbReference type="InterPro" id="IPR009061">
    <property type="entry name" value="DNA-bd_dom_put_sf"/>
</dbReference>
<dbReference type="Pfam" id="PF02767">
    <property type="entry name" value="DNA_pol3_beta_2"/>
    <property type="match status" value="1"/>
</dbReference>
<keyword evidence="11" id="KW-1185">Reference proteome</keyword>
<dbReference type="SUPFAM" id="SSF46955">
    <property type="entry name" value="Putative DNA-binding domain"/>
    <property type="match status" value="1"/>
</dbReference>
<dbReference type="GO" id="GO:0005737">
    <property type="term" value="C:cytoplasm"/>
    <property type="evidence" value="ECO:0007669"/>
    <property type="project" value="UniProtKB-SubCell"/>
</dbReference>
<dbReference type="GO" id="GO:0003887">
    <property type="term" value="F:DNA-directed DNA polymerase activity"/>
    <property type="evidence" value="ECO:0007669"/>
    <property type="project" value="UniProtKB-KW"/>
</dbReference>
<gene>
    <name evidence="10" type="ORF">B7P34_23170</name>
</gene>
<evidence type="ECO:0000313" key="11">
    <source>
        <dbReference type="Proteomes" id="UP000242427"/>
    </source>
</evidence>
<evidence type="ECO:0000256" key="5">
    <source>
        <dbReference type="ARBA" id="ARBA00022695"/>
    </source>
</evidence>
<dbReference type="EMBL" id="PXWG01000075">
    <property type="protein sequence ID" value="PSJ26386.1"/>
    <property type="molecule type" value="Genomic_DNA"/>
</dbReference>
<reference evidence="10 11" key="1">
    <citation type="submission" date="2018-03" db="EMBL/GenBank/DDBJ databases">
        <title>Chitinolytic properties of Streptosporangium nondiastaticum TBG75A20.</title>
        <authorList>
            <person name="Gayathri V."/>
            <person name="Shiburaj S."/>
        </authorList>
    </citation>
    <scope>NUCLEOTIDE SEQUENCE [LARGE SCALE GENOMIC DNA]</scope>
    <source>
        <strain evidence="10 11">TBG75A20</strain>
    </source>
</reference>
<comment type="subcellular location">
    <subcellularLocation>
        <location evidence="1">Cytoplasm</location>
    </subcellularLocation>
</comment>
<keyword evidence="4" id="KW-0808">Transferase</keyword>